<dbReference type="EMBL" id="AGRJ01000113">
    <property type="protein sequence ID" value="EHO52116.1"/>
    <property type="molecule type" value="Genomic_DNA"/>
</dbReference>
<dbReference type="Proteomes" id="UP000005025">
    <property type="component" value="Unassembled WGS sequence"/>
</dbReference>
<keyword evidence="1" id="KW-1133">Transmembrane helix</keyword>
<sequence length="99" mass="11177">KNVFPCSPSKSERSRALRNWNISLHNQKLLGLEFLVVLLIFQFLLCTAVLKSEQIQAVRNRSVSLLGEKFLGLEFFSKVLTCRFLPGGAVLNQHGYPSN</sequence>
<keyword evidence="1" id="KW-0812">Transmembrane</keyword>
<name>H1LF56_9LACO</name>
<evidence type="ECO:0000313" key="3">
    <source>
        <dbReference type="Proteomes" id="UP000005025"/>
    </source>
</evidence>
<proteinExistence type="predicted"/>
<protein>
    <submittedName>
        <fullName evidence="2">Uncharacterized protein</fullName>
    </submittedName>
</protein>
<reference evidence="2 3" key="1">
    <citation type="submission" date="2011-09" db="EMBL/GenBank/DDBJ databases">
        <authorList>
            <person name="Weinstock G."/>
            <person name="Sodergren E."/>
            <person name="Clifton S."/>
            <person name="Fulton L."/>
            <person name="Fulton B."/>
            <person name="Courtney L."/>
            <person name="Fronick C."/>
            <person name="Harrison M."/>
            <person name="Strong C."/>
            <person name="Farmer C."/>
            <person name="Delahaunty K."/>
            <person name="Markovic C."/>
            <person name="Hall O."/>
            <person name="Minx P."/>
            <person name="Tomlinson C."/>
            <person name="Mitreva M."/>
            <person name="Hou S."/>
            <person name="Chen J."/>
            <person name="Wollam A."/>
            <person name="Pepin K.H."/>
            <person name="Johnson M."/>
            <person name="Bhonagiri V."/>
            <person name="Zhang X."/>
            <person name="Suruliraj S."/>
            <person name="Warren W."/>
            <person name="Chinwalla A."/>
            <person name="Mardis E.R."/>
            <person name="Wilson R.K."/>
        </authorList>
    </citation>
    <scope>NUCLEOTIDE SEQUENCE [LARGE SCALE GENOMIC DNA]</scope>
    <source>
        <strain evidence="2 3">F0435</strain>
    </source>
</reference>
<evidence type="ECO:0000313" key="2">
    <source>
        <dbReference type="EMBL" id="EHO52116.1"/>
    </source>
</evidence>
<accession>H1LF56</accession>
<keyword evidence="1" id="KW-0472">Membrane</keyword>
<evidence type="ECO:0000256" key="1">
    <source>
        <dbReference type="SAM" id="Phobius"/>
    </source>
</evidence>
<dbReference type="AlphaFoldDB" id="H1LF56"/>
<gene>
    <name evidence="2" type="ORF">HMPREF9104_01232</name>
</gene>
<organism evidence="2 3">
    <name type="scientific">Lentilactobacillus kisonensis F0435</name>
    <dbReference type="NCBI Taxonomy" id="797516"/>
    <lineage>
        <taxon>Bacteria</taxon>
        <taxon>Bacillati</taxon>
        <taxon>Bacillota</taxon>
        <taxon>Bacilli</taxon>
        <taxon>Lactobacillales</taxon>
        <taxon>Lactobacillaceae</taxon>
        <taxon>Lentilactobacillus</taxon>
    </lineage>
</organism>
<feature type="non-terminal residue" evidence="2">
    <location>
        <position position="1"/>
    </location>
</feature>
<feature type="transmembrane region" description="Helical" evidence="1">
    <location>
        <begin position="29"/>
        <end position="50"/>
    </location>
</feature>
<comment type="caution">
    <text evidence="2">The sequence shown here is derived from an EMBL/GenBank/DDBJ whole genome shotgun (WGS) entry which is preliminary data.</text>
</comment>
<dbReference type="HOGENOM" id="CLU_2312030_0_0_9"/>